<dbReference type="GO" id="GO:0005762">
    <property type="term" value="C:mitochondrial large ribosomal subunit"/>
    <property type="evidence" value="ECO:0007669"/>
    <property type="project" value="TreeGrafter"/>
</dbReference>
<comment type="caution">
    <text evidence="5">The sequence shown here is derived from an EMBL/GenBank/DDBJ whole genome shotgun (WGS) entry which is preliminary data.</text>
</comment>
<dbReference type="InterPro" id="IPR022666">
    <property type="entry name" value="Ribosomal_uL2_RNA-bd_dom"/>
</dbReference>
<keyword evidence="3" id="KW-0687">Ribonucleoprotein</keyword>
<dbReference type="InterPro" id="IPR002171">
    <property type="entry name" value="Ribosomal_uL2"/>
</dbReference>
<dbReference type="AlphaFoldDB" id="A0A7K4JS55"/>
<evidence type="ECO:0000259" key="4">
    <source>
        <dbReference type="SMART" id="SM01383"/>
    </source>
</evidence>
<evidence type="ECO:0000256" key="2">
    <source>
        <dbReference type="ARBA" id="ARBA00022980"/>
    </source>
</evidence>
<dbReference type="Pfam" id="PF00181">
    <property type="entry name" value="Ribosomal_L2_N"/>
    <property type="match status" value="1"/>
</dbReference>
<evidence type="ECO:0000313" key="6">
    <source>
        <dbReference type="Proteomes" id="UP000531151"/>
    </source>
</evidence>
<feature type="non-terminal residue" evidence="5">
    <location>
        <position position="166"/>
    </location>
</feature>
<dbReference type="InterPro" id="IPR012340">
    <property type="entry name" value="NA-bd_OB-fold"/>
</dbReference>
<keyword evidence="6" id="KW-1185">Reference proteome</keyword>
<evidence type="ECO:0000256" key="1">
    <source>
        <dbReference type="ARBA" id="ARBA00005636"/>
    </source>
</evidence>
<name>A0A7K4JS55_GEOCA</name>
<feature type="domain" description="Large ribosomal subunit protein uL2 RNA-binding" evidence="4">
    <location>
        <begin position="76"/>
        <end position="158"/>
    </location>
</feature>
<dbReference type="FunFam" id="2.40.50.140:FF:000157">
    <property type="entry name" value="39S ribosomal protein L2, mitochondrial"/>
    <property type="match status" value="1"/>
</dbReference>
<accession>A0A7K4JS55</accession>
<comment type="similarity">
    <text evidence="1">Belongs to the universal ribosomal protein uL2 family.</text>
</comment>
<evidence type="ECO:0000256" key="3">
    <source>
        <dbReference type="ARBA" id="ARBA00023274"/>
    </source>
</evidence>
<dbReference type="PANTHER" id="PTHR13691">
    <property type="entry name" value="RIBOSOMAL PROTEIN L2"/>
    <property type="match status" value="1"/>
</dbReference>
<dbReference type="Gene3D" id="2.40.50.140">
    <property type="entry name" value="Nucleic acid-binding proteins"/>
    <property type="match status" value="1"/>
</dbReference>
<sequence length="166" mass="18004">LAGLAGLCRALGALLPPSGAARLPARLPTLSPNPSSWLAAARRGLAGSAPLGTTDPAWKCRVKYTVRPVGMKKTGGRDHTGRIRVRGIGGGHKRRYRMIDFQRLRYEEGAPPEPFTEKVINVRYDPCRSADIALVAGGNRKRWIIATENMQPGDIIKNSSHIGRMA</sequence>
<dbReference type="SMART" id="SM01383">
    <property type="entry name" value="Ribosomal_L2"/>
    <property type="match status" value="1"/>
</dbReference>
<dbReference type="GO" id="GO:0003723">
    <property type="term" value="F:RNA binding"/>
    <property type="evidence" value="ECO:0007669"/>
    <property type="project" value="TreeGrafter"/>
</dbReference>
<protein>
    <submittedName>
        <fullName evidence="5">RM02 protein</fullName>
    </submittedName>
</protein>
<gene>
    <name evidence="5" type="primary">Mrpl2_0</name>
    <name evidence="5" type="ORF">GEOCAL_R07863</name>
</gene>
<reference evidence="5 6" key="1">
    <citation type="submission" date="2019-09" db="EMBL/GenBank/DDBJ databases">
        <title>Bird 10,000 Genomes (B10K) Project - Family phase.</title>
        <authorList>
            <person name="Zhang G."/>
        </authorList>
    </citation>
    <scope>NUCLEOTIDE SEQUENCE [LARGE SCALE GENOMIC DNA]</scope>
    <source>
        <strain evidence="5">B10K-CU-031-07</strain>
        <tissue evidence="5">Muscle</tissue>
    </source>
</reference>
<dbReference type="PANTHER" id="PTHR13691:SF73">
    <property type="entry name" value="LARGE RIBOSOMAL SUBUNIT PROTEIN UL2M"/>
    <property type="match status" value="1"/>
</dbReference>
<feature type="non-terminal residue" evidence="5">
    <location>
        <position position="1"/>
    </location>
</feature>
<evidence type="ECO:0000313" key="5">
    <source>
        <dbReference type="EMBL" id="NWH67697.1"/>
    </source>
</evidence>
<keyword evidence="2" id="KW-0689">Ribosomal protein</keyword>
<dbReference type="SUPFAM" id="SSF50249">
    <property type="entry name" value="Nucleic acid-binding proteins"/>
    <property type="match status" value="1"/>
</dbReference>
<dbReference type="GO" id="GO:0032543">
    <property type="term" value="P:mitochondrial translation"/>
    <property type="evidence" value="ECO:0007669"/>
    <property type="project" value="TreeGrafter"/>
</dbReference>
<proteinExistence type="inferred from homology"/>
<organism evidence="5 6">
    <name type="scientific">Geococcyx californianus</name>
    <name type="common">Greater roadrunner</name>
    <name type="synonym">Saurothera californiana</name>
    <dbReference type="NCBI Taxonomy" id="8947"/>
    <lineage>
        <taxon>Eukaryota</taxon>
        <taxon>Metazoa</taxon>
        <taxon>Chordata</taxon>
        <taxon>Craniata</taxon>
        <taxon>Vertebrata</taxon>
        <taxon>Euteleostomi</taxon>
        <taxon>Archelosauria</taxon>
        <taxon>Archosauria</taxon>
        <taxon>Dinosauria</taxon>
        <taxon>Saurischia</taxon>
        <taxon>Theropoda</taxon>
        <taxon>Coelurosauria</taxon>
        <taxon>Aves</taxon>
        <taxon>Neognathae</taxon>
        <taxon>Neoaves</taxon>
        <taxon>Otidimorphae</taxon>
        <taxon>Cuculiformes</taxon>
        <taxon>Neomorphidae</taxon>
        <taxon>Geococcyx</taxon>
    </lineage>
</organism>
<dbReference type="EMBL" id="VWPV01046965">
    <property type="protein sequence ID" value="NWH67697.1"/>
    <property type="molecule type" value="Genomic_DNA"/>
</dbReference>
<dbReference type="GO" id="GO:0003735">
    <property type="term" value="F:structural constituent of ribosome"/>
    <property type="evidence" value="ECO:0007669"/>
    <property type="project" value="InterPro"/>
</dbReference>
<dbReference type="Proteomes" id="UP000531151">
    <property type="component" value="Unassembled WGS sequence"/>
</dbReference>
<dbReference type="OrthoDB" id="268576at2759"/>